<reference evidence="13 14" key="1">
    <citation type="submission" date="2018-03" db="EMBL/GenBank/DDBJ databases">
        <title>Genomic Encyclopedia of Archaeal and Bacterial Type Strains, Phase II (KMG-II): from individual species to whole genera.</title>
        <authorList>
            <person name="Goeker M."/>
        </authorList>
    </citation>
    <scope>NUCLEOTIDE SEQUENCE [LARGE SCALE GENOMIC DNA]</scope>
    <source>
        <strain evidence="13 14">DSM 17586</strain>
    </source>
</reference>
<dbReference type="Pfam" id="PF13609">
    <property type="entry name" value="Porin_4"/>
    <property type="match status" value="1"/>
</dbReference>
<dbReference type="InterPro" id="IPR050298">
    <property type="entry name" value="Gram-neg_bact_OMP"/>
</dbReference>
<dbReference type="SUPFAM" id="SSF56935">
    <property type="entry name" value="Porins"/>
    <property type="match status" value="1"/>
</dbReference>
<sequence>MKKITLVLMVAAASPAVIYSAIAQADATLYGSLRMEIDAKSSSDLDLRDGSSRFGIKGDVDLGLENTKGLFHWEANVDTTDNEGAMFAPRQAYMGASGNWGTLLIGKQWQMHYIWTNSTSDIFNAAAADAGERFQLAAFAGHWRPDNSLSYITPKFGNWQMAGHVVIDGSGTDNDGEQDDSIDSYDLNLKYEGDRVYLAASYGNIGSNTAGIDYDLDSWALGARIKVTDPLTFVARYENQQGSGTGIYDLISSKNSAGTATDIDREVLEAGLLYNVGATTWKIRGTRYEENNTGLELTQWAAGVQYDLSRKARLYFEYIDNDAADAVTPYDRTVLGYRLDF</sequence>
<evidence type="ECO:0000256" key="2">
    <source>
        <dbReference type="ARBA" id="ARBA00011233"/>
    </source>
</evidence>
<organism evidence="13 14">
    <name type="scientific">Marinobacterium halophilum</name>
    <dbReference type="NCBI Taxonomy" id="267374"/>
    <lineage>
        <taxon>Bacteria</taxon>
        <taxon>Pseudomonadati</taxon>
        <taxon>Pseudomonadota</taxon>
        <taxon>Gammaproteobacteria</taxon>
        <taxon>Oceanospirillales</taxon>
        <taxon>Oceanospirillaceae</taxon>
        <taxon>Marinobacterium</taxon>
    </lineage>
</organism>
<dbReference type="EMBL" id="PYGI01000017">
    <property type="protein sequence ID" value="PSL12526.1"/>
    <property type="molecule type" value="Genomic_DNA"/>
</dbReference>
<dbReference type="GO" id="GO:0046930">
    <property type="term" value="C:pore complex"/>
    <property type="evidence" value="ECO:0007669"/>
    <property type="project" value="UniProtKB-KW"/>
</dbReference>
<evidence type="ECO:0000313" key="14">
    <source>
        <dbReference type="Proteomes" id="UP000242133"/>
    </source>
</evidence>
<keyword evidence="8" id="KW-0626">Porin</keyword>
<keyword evidence="6 11" id="KW-0732">Signal</keyword>
<keyword evidence="7" id="KW-0406">Ion transport</keyword>
<evidence type="ECO:0000256" key="3">
    <source>
        <dbReference type="ARBA" id="ARBA00022448"/>
    </source>
</evidence>
<dbReference type="InterPro" id="IPR023614">
    <property type="entry name" value="Porin_dom_sf"/>
</dbReference>
<dbReference type="Gene3D" id="2.40.160.10">
    <property type="entry name" value="Porin"/>
    <property type="match status" value="1"/>
</dbReference>
<feature type="chain" id="PRO_5015197637" evidence="11">
    <location>
        <begin position="26"/>
        <end position="341"/>
    </location>
</feature>
<proteinExistence type="predicted"/>
<evidence type="ECO:0000256" key="4">
    <source>
        <dbReference type="ARBA" id="ARBA00022452"/>
    </source>
</evidence>
<keyword evidence="3" id="KW-0813">Transport</keyword>
<dbReference type="Proteomes" id="UP000242133">
    <property type="component" value="Unassembled WGS sequence"/>
</dbReference>
<evidence type="ECO:0000256" key="9">
    <source>
        <dbReference type="ARBA" id="ARBA00023136"/>
    </source>
</evidence>
<dbReference type="RefSeq" id="WP_106592426.1">
    <property type="nucleotide sequence ID" value="NZ_PYGI01000017.1"/>
</dbReference>
<keyword evidence="10" id="KW-0998">Cell outer membrane</keyword>
<name>A0A2P8ESR6_9GAMM</name>
<feature type="signal peptide" evidence="11">
    <location>
        <begin position="1"/>
        <end position="25"/>
    </location>
</feature>
<dbReference type="PANTHER" id="PTHR34501:SF9">
    <property type="entry name" value="MAJOR OUTER MEMBRANE PROTEIN P.IA"/>
    <property type="match status" value="1"/>
</dbReference>
<evidence type="ECO:0000256" key="6">
    <source>
        <dbReference type="ARBA" id="ARBA00022729"/>
    </source>
</evidence>
<dbReference type="GO" id="GO:0009279">
    <property type="term" value="C:cell outer membrane"/>
    <property type="evidence" value="ECO:0007669"/>
    <property type="project" value="UniProtKB-SubCell"/>
</dbReference>
<dbReference type="AlphaFoldDB" id="A0A2P8ESR6"/>
<keyword evidence="9" id="KW-0472">Membrane</keyword>
<evidence type="ECO:0000256" key="7">
    <source>
        <dbReference type="ARBA" id="ARBA00023065"/>
    </source>
</evidence>
<gene>
    <name evidence="13" type="ORF">CLV44_11755</name>
</gene>
<evidence type="ECO:0000259" key="12">
    <source>
        <dbReference type="Pfam" id="PF13609"/>
    </source>
</evidence>
<dbReference type="InterPro" id="IPR033900">
    <property type="entry name" value="Gram_neg_porin_domain"/>
</dbReference>
<evidence type="ECO:0000256" key="10">
    <source>
        <dbReference type="ARBA" id="ARBA00023237"/>
    </source>
</evidence>
<dbReference type="GO" id="GO:0015288">
    <property type="term" value="F:porin activity"/>
    <property type="evidence" value="ECO:0007669"/>
    <property type="project" value="UniProtKB-KW"/>
</dbReference>
<dbReference type="PANTHER" id="PTHR34501">
    <property type="entry name" value="PROTEIN YDDL-RELATED"/>
    <property type="match status" value="1"/>
</dbReference>
<dbReference type="GO" id="GO:0006811">
    <property type="term" value="P:monoatomic ion transport"/>
    <property type="evidence" value="ECO:0007669"/>
    <property type="project" value="UniProtKB-KW"/>
</dbReference>
<comment type="subunit">
    <text evidence="2">Homotrimer.</text>
</comment>
<dbReference type="CDD" id="cd00342">
    <property type="entry name" value="gram_neg_porins"/>
    <property type="match status" value="1"/>
</dbReference>
<evidence type="ECO:0000256" key="8">
    <source>
        <dbReference type="ARBA" id="ARBA00023114"/>
    </source>
</evidence>
<evidence type="ECO:0000256" key="11">
    <source>
        <dbReference type="SAM" id="SignalP"/>
    </source>
</evidence>
<comment type="caution">
    <text evidence="13">The sequence shown here is derived from an EMBL/GenBank/DDBJ whole genome shotgun (WGS) entry which is preliminary data.</text>
</comment>
<keyword evidence="5" id="KW-0812">Transmembrane</keyword>
<comment type="subcellular location">
    <subcellularLocation>
        <location evidence="1">Cell outer membrane</location>
        <topology evidence="1">Multi-pass membrane protein</topology>
    </subcellularLocation>
</comment>
<keyword evidence="4" id="KW-1134">Transmembrane beta strand</keyword>
<dbReference type="OrthoDB" id="8957883at2"/>
<keyword evidence="14" id="KW-1185">Reference proteome</keyword>
<feature type="domain" description="Porin" evidence="12">
    <location>
        <begin position="16"/>
        <end position="320"/>
    </location>
</feature>
<protein>
    <submittedName>
        <fullName evidence="13">Putative porin</fullName>
    </submittedName>
</protein>
<evidence type="ECO:0000256" key="1">
    <source>
        <dbReference type="ARBA" id="ARBA00004571"/>
    </source>
</evidence>
<evidence type="ECO:0000313" key="13">
    <source>
        <dbReference type="EMBL" id="PSL12526.1"/>
    </source>
</evidence>
<accession>A0A2P8ESR6</accession>
<evidence type="ECO:0000256" key="5">
    <source>
        <dbReference type="ARBA" id="ARBA00022692"/>
    </source>
</evidence>